<dbReference type="AlphaFoldDB" id="A0A916R2G4"/>
<reference evidence="1" key="2">
    <citation type="submission" date="2020-09" db="EMBL/GenBank/DDBJ databases">
        <authorList>
            <person name="Sun Q."/>
            <person name="Zhou Y."/>
        </authorList>
    </citation>
    <scope>NUCLEOTIDE SEQUENCE</scope>
    <source>
        <strain evidence="1">CGMCC 1.15880</strain>
    </source>
</reference>
<name>A0A916R2G4_9RHOB</name>
<protein>
    <recommendedName>
        <fullName evidence="3">DNA repair protein MmcB-related protein</fullName>
    </recommendedName>
</protein>
<comment type="caution">
    <text evidence="1">The sequence shown here is derived from an EMBL/GenBank/DDBJ whole genome shotgun (WGS) entry which is preliminary data.</text>
</comment>
<accession>A0A916R2G4</accession>
<proteinExistence type="predicted"/>
<dbReference type="RefSeq" id="WP_188677781.1">
    <property type="nucleotide sequence ID" value="NZ_BMKA01000005.1"/>
</dbReference>
<keyword evidence="2" id="KW-1185">Reference proteome</keyword>
<evidence type="ECO:0008006" key="3">
    <source>
        <dbReference type="Google" id="ProtNLM"/>
    </source>
</evidence>
<sequence>MESLPPLQAGQLIARGTARHLRQHDFLCIEEFVPVSGLRVDLMALGPKSELWVIECKSSRADFLSDNKWQGYLEWCDRFYWAVPPDFPTELLPEDTGLIIADAYDAEIIRPAPETKLAAARRKKMVLKFARNAADRLRRYVDPKPGRVFT</sequence>
<evidence type="ECO:0000313" key="2">
    <source>
        <dbReference type="Proteomes" id="UP000628017"/>
    </source>
</evidence>
<dbReference type="SUPFAM" id="SSF52980">
    <property type="entry name" value="Restriction endonuclease-like"/>
    <property type="match status" value="1"/>
</dbReference>
<dbReference type="Proteomes" id="UP000628017">
    <property type="component" value="Unassembled WGS sequence"/>
</dbReference>
<dbReference type="Pfam" id="PF06319">
    <property type="entry name" value="MmcB-like"/>
    <property type="match status" value="1"/>
</dbReference>
<gene>
    <name evidence="1" type="ORF">GCM10011498_32350</name>
</gene>
<dbReference type="EMBL" id="BMKA01000005">
    <property type="protein sequence ID" value="GGA28741.1"/>
    <property type="molecule type" value="Genomic_DNA"/>
</dbReference>
<reference evidence="1" key="1">
    <citation type="journal article" date="2014" name="Int. J. Syst. Evol. Microbiol.">
        <title>Complete genome sequence of Corynebacterium casei LMG S-19264T (=DSM 44701T), isolated from a smear-ripened cheese.</title>
        <authorList>
            <consortium name="US DOE Joint Genome Institute (JGI-PGF)"/>
            <person name="Walter F."/>
            <person name="Albersmeier A."/>
            <person name="Kalinowski J."/>
            <person name="Ruckert C."/>
        </authorList>
    </citation>
    <scope>NUCLEOTIDE SEQUENCE</scope>
    <source>
        <strain evidence="1">CGMCC 1.15880</strain>
    </source>
</reference>
<dbReference type="InterPro" id="IPR009394">
    <property type="entry name" value="MmcB-like"/>
</dbReference>
<evidence type="ECO:0000313" key="1">
    <source>
        <dbReference type="EMBL" id="GGA28741.1"/>
    </source>
</evidence>
<dbReference type="InterPro" id="IPR011335">
    <property type="entry name" value="Restrct_endonuc-II-like"/>
</dbReference>
<organism evidence="1 2">
    <name type="scientific">Neptunicoccus cionae</name>
    <dbReference type="NCBI Taxonomy" id="2035344"/>
    <lineage>
        <taxon>Bacteria</taxon>
        <taxon>Pseudomonadati</taxon>
        <taxon>Pseudomonadota</taxon>
        <taxon>Alphaproteobacteria</taxon>
        <taxon>Rhodobacterales</taxon>
        <taxon>Paracoccaceae</taxon>
        <taxon>Neptunicoccus</taxon>
    </lineage>
</organism>
<dbReference type="PIRSF" id="PIRSF031796">
    <property type="entry name" value="UPC031796"/>
    <property type="match status" value="1"/>
</dbReference>